<dbReference type="EMBL" id="CDPU01000009">
    <property type="protein sequence ID" value="CEO48002.1"/>
    <property type="molecule type" value="Genomic_DNA"/>
</dbReference>
<name>A0A0B7JXI6_BIOOC</name>
<feature type="compositionally biased region" description="Basic and acidic residues" evidence="7">
    <location>
        <begin position="364"/>
        <end position="374"/>
    </location>
</feature>
<gene>
    <name evidence="8" type="ORF">BN869_000004058_1</name>
</gene>
<protein>
    <recommendedName>
        <fullName evidence="6">Large ribosomal subunit protein mL50</fullName>
    </recommendedName>
</protein>
<evidence type="ECO:0000313" key="8">
    <source>
        <dbReference type="EMBL" id="CEO48002.1"/>
    </source>
</evidence>
<reference evidence="8" key="1">
    <citation type="submission" date="2015-01" db="EMBL/GenBank/DDBJ databases">
        <authorList>
            <person name="Durling Mikael"/>
        </authorList>
    </citation>
    <scope>NUCLEOTIDE SEQUENCE</scope>
</reference>
<keyword evidence="3" id="KW-0689">Ribosomal protein</keyword>
<dbReference type="GO" id="GO:0005840">
    <property type="term" value="C:ribosome"/>
    <property type="evidence" value="ECO:0007669"/>
    <property type="project" value="UniProtKB-KW"/>
</dbReference>
<evidence type="ECO:0000256" key="1">
    <source>
        <dbReference type="ARBA" id="ARBA00004173"/>
    </source>
</evidence>
<evidence type="ECO:0000256" key="2">
    <source>
        <dbReference type="ARBA" id="ARBA00008860"/>
    </source>
</evidence>
<feature type="region of interest" description="Disordered" evidence="7">
    <location>
        <begin position="44"/>
        <end position="70"/>
    </location>
</feature>
<accession>A0A0B7JXI6</accession>
<evidence type="ECO:0000256" key="6">
    <source>
        <dbReference type="ARBA" id="ARBA00035183"/>
    </source>
</evidence>
<comment type="subcellular location">
    <subcellularLocation>
        <location evidence="1">Mitochondrion</location>
    </subcellularLocation>
</comment>
<evidence type="ECO:0000256" key="7">
    <source>
        <dbReference type="SAM" id="MobiDB-lite"/>
    </source>
</evidence>
<dbReference type="GO" id="GO:0005739">
    <property type="term" value="C:mitochondrion"/>
    <property type="evidence" value="ECO:0007669"/>
    <property type="project" value="UniProtKB-SubCell"/>
</dbReference>
<proteinExistence type="inferred from homology"/>
<feature type="region of interest" description="Disordered" evidence="7">
    <location>
        <begin position="354"/>
        <end position="374"/>
    </location>
</feature>
<organism evidence="8">
    <name type="scientific">Bionectria ochroleuca</name>
    <name type="common">Gliocladium roseum</name>
    <dbReference type="NCBI Taxonomy" id="29856"/>
    <lineage>
        <taxon>Eukaryota</taxon>
        <taxon>Fungi</taxon>
        <taxon>Dikarya</taxon>
        <taxon>Ascomycota</taxon>
        <taxon>Pezizomycotina</taxon>
        <taxon>Sordariomycetes</taxon>
        <taxon>Hypocreomycetidae</taxon>
        <taxon>Hypocreales</taxon>
        <taxon>Bionectriaceae</taxon>
        <taxon>Clonostachys</taxon>
    </lineage>
</organism>
<comment type="similarity">
    <text evidence="2">Belongs to the mitochondrion-specific ribosomal protein mL50 family.</text>
</comment>
<dbReference type="GO" id="GO:1990904">
    <property type="term" value="C:ribonucleoprotein complex"/>
    <property type="evidence" value="ECO:0007669"/>
    <property type="project" value="UniProtKB-KW"/>
</dbReference>
<dbReference type="InterPro" id="IPR018305">
    <property type="entry name" value="Ribosomal_m50"/>
</dbReference>
<keyword evidence="5" id="KW-0687">Ribonucleoprotein</keyword>
<dbReference type="Pfam" id="PF10501">
    <property type="entry name" value="Ribosomal_L50"/>
    <property type="match status" value="1"/>
</dbReference>
<evidence type="ECO:0000256" key="4">
    <source>
        <dbReference type="ARBA" id="ARBA00023128"/>
    </source>
</evidence>
<evidence type="ECO:0000256" key="5">
    <source>
        <dbReference type="ARBA" id="ARBA00023274"/>
    </source>
</evidence>
<dbReference type="AlphaFoldDB" id="A0A0B7JXI6"/>
<sequence length="374" mass="42057">MPRIPRVRGFQSLQIASASPKTLPRLPFSATRTLSTTAPVCDLRSKLWKGPAPGPEDPYTQRPEPEEPLSNLPEEAILIPRHPRSVAKWRLPLPPKRTEATTEKEMAANDPTYTPALTIEELEEIPPFSKWWDQPEHWGKESEFRSFGKAEKEVERAIIEVQVRRAVVEVLSLQQENKLAEQLVKKWPAGSREALEQTLAVEIVGADGQFSLQGDVSSVVSHLTQDAAGSSEEGSPSVTLEEAAEITKKWDAKWKEIKVNDEIKFAIRKRIYQLTGNLIPDSKLGAARNVRDVLTTLFQQRKPSSLADELLAKPEVTKLPNVRVHSRKVGPIDKEIEIGRWKVIEEELKKRDLPVTGTDNLSGNKEREWMTGKA</sequence>
<evidence type="ECO:0000256" key="3">
    <source>
        <dbReference type="ARBA" id="ARBA00022980"/>
    </source>
</evidence>
<keyword evidence="4" id="KW-0496">Mitochondrion</keyword>